<name>A0A382D312_9ZZZZ</name>
<reference evidence="1" key="1">
    <citation type="submission" date="2018-05" db="EMBL/GenBank/DDBJ databases">
        <authorList>
            <person name="Lanie J.A."/>
            <person name="Ng W.-L."/>
            <person name="Kazmierczak K.M."/>
            <person name="Andrzejewski T.M."/>
            <person name="Davidsen T.M."/>
            <person name="Wayne K.J."/>
            <person name="Tettelin H."/>
            <person name="Glass J.I."/>
            <person name="Rusch D."/>
            <person name="Podicherti R."/>
            <person name="Tsui H.-C.T."/>
            <person name="Winkler M.E."/>
        </authorList>
    </citation>
    <scope>NUCLEOTIDE SEQUENCE</scope>
</reference>
<dbReference type="AlphaFoldDB" id="A0A382D312"/>
<dbReference type="PANTHER" id="PTHR37953">
    <property type="entry name" value="UPF0127 PROTEIN MJ1496"/>
    <property type="match status" value="1"/>
</dbReference>
<dbReference type="InterPro" id="IPR003795">
    <property type="entry name" value="DUF192"/>
</dbReference>
<dbReference type="EMBL" id="UINC01037392">
    <property type="protein sequence ID" value="SVB32810.1"/>
    <property type="molecule type" value="Genomic_DNA"/>
</dbReference>
<dbReference type="Gene3D" id="2.60.120.1140">
    <property type="entry name" value="Protein of unknown function DUF192"/>
    <property type="match status" value="1"/>
</dbReference>
<organism evidence="1">
    <name type="scientific">marine metagenome</name>
    <dbReference type="NCBI Taxonomy" id="408172"/>
    <lineage>
        <taxon>unclassified sequences</taxon>
        <taxon>metagenomes</taxon>
        <taxon>ecological metagenomes</taxon>
    </lineage>
</organism>
<sequence>MLGTNIRFEKTQANLVGASCLLLILSGLFFDTCTQAAEPSHLLRDFDRMGLVIKTSTGPCVFINTYVATNEASRAQGLMHIENLGEFEGMLFIYRRPAKISMWMKNTLIALDMLFVRENQTIAKIVTDTVPLSTETIFSREPVTTVLELNAGSAQRWGIQVGDRILL</sequence>
<dbReference type="Pfam" id="PF02643">
    <property type="entry name" value="DUF192"/>
    <property type="match status" value="1"/>
</dbReference>
<gene>
    <name evidence="1" type="ORF">METZ01_LOCUS185664</name>
</gene>
<evidence type="ECO:0000313" key="1">
    <source>
        <dbReference type="EMBL" id="SVB32810.1"/>
    </source>
</evidence>
<dbReference type="PANTHER" id="PTHR37953:SF1">
    <property type="entry name" value="UPF0127 PROTEIN MJ1496"/>
    <property type="match status" value="1"/>
</dbReference>
<protein>
    <recommendedName>
        <fullName evidence="2">DUF192 domain-containing protein</fullName>
    </recommendedName>
</protein>
<accession>A0A382D312</accession>
<proteinExistence type="predicted"/>
<evidence type="ECO:0008006" key="2">
    <source>
        <dbReference type="Google" id="ProtNLM"/>
    </source>
</evidence>
<dbReference type="InterPro" id="IPR038695">
    <property type="entry name" value="Saro_0823-like_sf"/>
</dbReference>